<gene>
    <name evidence="2" type="ORF">JOE57_001885</name>
</gene>
<reference evidence="2 3" key="1">
    <citation type="submission" date="2021-01" db="EMBL/GenBank/DDBJ databases">
        <title>Sequencing the genomes of 1000 actinobacteria strains.</title>
        <authorList>
            <person name="Klenk H.-P."/>
        </authorList>
    </citation>
    <scope>NUCLEOTIDE SEQUENCE [LARGE SCALE GENOMIC DNA]</scope>
    <source>
        <strain evidence="2 3">DSM 18662</strain>
    </source>
</reference>
<organism evidence="2 3">
    <name type="scientific">Microlunatus panaciterrae</name>
    <dbReference type="NCBI Taxonomy" id="400768"/>
    <lineage>
        <taxon>Bacteria</taxon>
        <taxon>Bacillati</taxon>
        <taxon>Actinomycetota</taxon>
        <taxon>Actinomycetes</taxon>
        <taxon>Propionibacteriales</taxon>
        <taxon>Propionibacteriaceae</taxon>
        <taxon>Microlunatus</taxon>
    </lineage>
</organism>
<evidence type="ECO:0000313" key="3">
    <source>
        <dbReference type="Proteomes" id="UP000704762"/>
    </source>
</evidence>
<dbReference type="RefSeq" id="WP_204917451.1">
    <property type="nucleotide sequence ID" value="NZ_BAAAQP010000002.1"/>
</dbReference>
<feature type="region of interest" description="Disordered" evidence="1">
    <location>
        <begin position="748"/>
        <end position="780"/>
    </location>
</feature>
<evidence type="ECO:0000313" key="2">
    <source>
        <dbReference type="EMBL" id="MBM7798964.1"/>
    </source>
</evidence>
<evidence type="ECO:0000256" key="1">
    <source>
        <dbReference type="SAM" id="MobiDB-lite"/>
    </source>
</evidence>
<protein>
    <submittedName>
        <fullName evidence="2">Uncharacterized protein</fullName>
    </submittedName>
</protein>
<name>A0ABS2RM16_9ACTN</name>
<proteinExistence type="predicted"/>
<dbReference type="Proteomes" id="UP000704762">
    <property type="component" value="Unassembled WGS sequence"/>
</dbReference>
<keyword evidence="3" id="KW-1185">Reference proteome</keyword>
<comment type="caution">
    <text evidence="2">The sequence shown here is derived from an EMBL/GenBank/DDBJ whole genome shotgun (WGS) entry which is preliminary data.</text>
</comment>
<sequence>MSAEMRAESGSVDVVVNADDYIDADATATWAVGRLAEVLAAAGLRVGPQQESSGTALRIVAALPGSRVAEQLSAHGAPIPSAAESFVIHRWNDGQDVLTVGGADGRGLAYGLLELADIVALSEEPMAALREASDSEQSPATPIRSISRGFVSDVEDKPWFYDHDFWQEYLTELATHRINRLQLALGMQYNYSHDPDSIDNYFCFAYPFLIDVPGYDVRAGGVSDEERDQNLATLKYISDEAKLRGIHFQLGLWNHAYEMMDSPEIRYPISGVTQENHAQYSAAALELLLRSCPSIDGLTLRVHYEGGVPEPGHEFWRTVMSAVTAIDRPVELDMHAKGVDEGLVDVARQTGSPVVISAKYWAEHQGLPYHQASVREKEKATPGPGSGLRSITAHLRRFTRYGFGDFLREDRDFDLIFRIWPGTQRLLLWGDPVLAAGYGRLGTIGGALGVELCEPLFFKGRKNSGKPGERDPYADPALQLGLDDWKKYSYTYRLWGRLLYDPDADPSSWRRFLRHEFGDAAAAVEGALGAASRVLPLVTVIHGLGASNNGYWPEMYVNMPIAGGAHSDHYTFDTAEPTTFGGVSSFDPTLFDRINDHADDLLAGRCSGRYTPVETAQWLERLADEAADSLEEADAKITDENDPRYRRLAVDVKVQLNLARFFAAKNRAGLSYALYERTREPGHLVAAVAVYQVARDAFARIVDTTTGVYRSDVTFGNRLSEHGHWADRLPGVDSDLDALKAEAEQAGAGAGTAAIYPPQPPRSSRPGVNHRPPNSFSRGAEVPLEVSLETPLEGGVSLHYRHLNQGEDWVVTEMVGDGERQAASIPACYTDSAYPLTYFFTVHHRTGDAWLVPGLDRTLSNQPYHVVRQRATDA</sequence>
<accession>A0ABS2RM16</accession>
<dbReference type="EMBL" id="JAFBCF010000001">
    <property type="protein sequence ID" value="MBM7798964.1"/>
    <property type="molecule type" value="Genomic_DNA"/>
</dbReference>